<protein>
    <submittedName>
        <fullName evidence="2">Uncharacterized protein</fullName>
    </submittedName>
</protein>
<organism evidence="2 3">
    <name type="scientific">Portunus trituberculatus</name>
    <name type="common">Swimming crab</name>
    <name type="synonym">Neptunus trituberculatus</name>
    <dbReference type="NCBI Taxonomy" id="210409"/>
    <lineage>
        <taxon>Eukaryota</taxon>
        <taxon>Metazoa</taxon>
        <taxon>Ecdysozoa</taxon>
        <taxon>Arthropoda</taxon>
        <taxon>Crustacea</taxon>
        <taxon>Multicrustacea</taxon>
        <taxon>Malacostraca</taxon>
        <taxon>Eumalacostraca</taxon>
        <taxon>Eucarida</taxon>
        <taxon>Decapoda</taxon>
        <taxon>Pleocyemata</taxon>
        <taxon>Brachyura</taxon>
        <taxon>Eubrachyura</taxon>
        <taxon>Portunoidea</taxon>
        <taxon>Portunidae</taxon>
        <taxon>Portuninae</taxon>
        <taxon>Portunus</taxon>
    </lineage>
</organism>
<feature type="compositionally biased region" description="Basic and acidic residues" evidence="1">
    <location>
        <begin position="9"/>
        <end position="20"/>
    </location>
</feature>
<keyword evidence="3" id="KW-1185">Reference proteome</keyword>
<evidence type="ECO:0000313" key="2">
    <source>
        <dbReference type="EMBL" id="MPC42135.1"/>
    </source>
</evidence>
<comment type="caution">
    <text evidence="2">The sequence shown here is derived from an EMBL/GenBank/DDBJ whole genome shotgun (WGS) entry which is preliminary data.</text>
</comment>
<feature type="compositionally biased region" description="Low complexity" evidence="1">
    <location>
        <begin position="95"/>
        <end position="119"/>
    </location>
</feature>
<feature type="region of interest" description="Disordered" evidence="1">
    <location>
        <begin position="1"/>
        <end position="34"/>
    </location>
</feature>
<dbReference type="Proteomes" id="UP000324222">
    <property type="component" value="Unassembled WGS sequence"/>
</dbReference>
<name>A0A5B7F965_PORTR</name>
<feature type="region of interest" description="Disordered" evidence="1">
    <location>
        <begin position="51"/>
        <end position="119"/>
    </location>
</feature>
<proteinExistence type="predicted"/>
<reference evidence="2 3" key="1">
    <citation type="submission" date="2019-05" db="EMBL/GenBank/DDBJ databases">
        <title>Another draft genome of Portunus trituberculatus and its Hox gene families provides insights of decapod evolution.</title>
        <authorList>
            <person name="Jeong J.-H."/>
            <person name="Song I."/>
            <person name="Kim S."/>
            <person name="Choi T."/>
            <person name="Kim D."/>
            <person name="Ryu S."/>
            <person name="Kim W."/>
        </authorList>
    </citation>
    <scope>NUCLEOTIDE SEQUENCE [LARGE SCALE GENOMIC DNA]</scope>
    <source>
        <tissue evidence="2">Muscle</tissue>
    </source>
</reference>
<gene>
    <name evidence="2" type="ORF">E2C01_035749</name>
</gene>
<accession>A0A5B7F965</accession>
<dbReference type="EMBL" id="VSRR010005324">
    <property type="protein sequence ID" value="MPC42135.1"/>
    <property type="molecule type" value="Genomic_DNA"/>
</dbReference>
<evidence type="ECO:0000313" key="3">
    <source>
        <dbReference type="Proteomes" id="UP000324222"/>
    </source>
</evidence>
<sequence>MEGVLGEEGWSRREGREGKEGGGGGSGLHSVREWRATTHAPLPFTIILGASEGCNGTTLPARPVPRGASGTGEGTGLSTYTPGIRALPLSLPSATNLTPQSLSPLTPLHPHTTITYTTS</sequence>
<dbReference type="AlphaFoldDB" id="A0A5B7F965"/>
<evidence type="ECO:0000256" key="1">
    <source>
        <dbReference type="SAM" id="MobiDB-lite"/>
    </source>
</evidence>